<feature type="domain" description="MucB/RseB C-terminal" evidence="8">
    <location>
        <begin position="238"/>
        <end position="331"/>
    </location>
</feature>
<evidence type="ECO:0000256" key="2">
    <source>
        <dbReference type="ARBA" id="ARBA00008150"/>
    </source>
</evidence>
<evidence type="ECO:0000256" key="1">
    <source>
        <dbReference type="ARBA" id="ARBA00004418"/>
    </source>
</evidence>
<dbReference type="RefSeq" id="WP_259036600.1">
    <property type="nucleotide sequence ID" value="NZ_JAJISC010000005.1"/>
</dbReference>
<dbReference type="PANTHER" id="PTHR38782:SF1">
    <property type="entry name" value="SIGMA-E FACTOR REGULATORY PROTEIN RSEB"/>
    <property type="match status" value="1"/>
</dbReference>
<organism evidence="9 10">
    <name type="scientific">Halomonas dongshanensis</name>
    <dbReference type="NCBI Taxonomy" id="2890835"/>
    <lineage>
        <taxon>Bacteria</taxon>
        <taxon>Pseudomonadati</taxon>
        <taxon>Pseudomonadota</taxon>
        <taxon>Gammaproteobacteria</taxon>
        <taxon>Oceanospirillales</taxon>
        <taxon>Halomonadaceae</taxon>
        <taxon>Halomonas</taxon>
    </lineage>
</organism>
<evidence type="ECO:0000256" key="6">
    <source>
        <dbReference type="SAM" id="SignalP"/>
    </source>
</evidence>
<dbReference type="Proteomes" id="UP001165542">
    <property type="component" value="Unassembled WGS sequence"/>
</dbReference>
<dbReference type="InterPro" id="IPR033434">
    <property type="entry name" value="MucB/RseB_N"/>
</dbReference>
<evidence type="ECO:0000256" key="3">
    <source>
        <dbReference type="ARBA" id="ARBA00022729"/>
    </source>
</evidence>
<comment type="subcellular location">
    <subcellularLocation>
        <location evidence="1">Periplasm</location>
    </subcellularLocation>
</comment>
<proteinExistence type="inferred from homology"/>
<reference evidence="9" key="1">
    <citation type="submission" date="2021-11" db="EMBL/GenBank/DDBJ databases">
        <title>Halomonas sp., isolated from a coastal aquaculture zone in Dongshan Bay.</title>
        <authorList>
            <person name="Lin W."/>
        </authorList>
    </citation>
    <scope>NUCLEOTIDE SEQUENCE</scope>
    <source>
        <strain evidence="9">Yzlin-01</strain>
    </source>
</reference>
<keyword evidence="4" id="KW-0574">Periplasm</keyword>
<evidence type="ECO:0000313" key="9">
    <source>
        <dbReference type="EMBL" id="MCS2610101.1"/>
    </source>
</evidence>
<dbReference type="Gene3D" id="3.30.200.100">
    <property type="entry name" value="MucB/RseB, C-terminal domain"/>
    <property type="match status" value="1"/>
</dbReference>
<comment type="caution">
    <text evidence="9">The sequence shown here is derived from an EMBL/GenBank/DDBJ whole genome shotgun (WGS) entry which is preliminary data.</text>
</comment>
<dbReference type="Gene3D" id="2.50.20.10">
    <property type="entry name" value="Lipoprotein localisation LolA/LolB/LppX"/>
    <property type="match status" value="1"/>
</dbReference>
<evidence type="ECO:0000259" key="8">
    <source>
        <dbReference type="Pfam" id="PF17188"/>
    </source>
</evidence>
<gene>
    <name evidence="9" type="ORF">LLY24_12325</name>
</gene>
<evidence type="ECO:0000256" key="4">
    <source>
        <dbReference type="ARBA" id="ARBA00022764"/>
    </source>
</evidence>
<dbReference type="Pfam" id="PF17188">
    <property type="entry name" value="MucB_RseB_C"/>
    <property type="match status" value="1"/>
</dbReference>
<accession>A0ABT2EEU8</accession>
<evidence type="ECO:0000313" key="10">
    <source>
        <dbReference type="Proteomes" id="UP001165542"/>
    </source>
</evidence>
<feature type="chain" id="PRO_5047175640" evidence="6">
    <location>
        <begin position="20"/>
        <end position="345"/>
    </location>
</feature>
<dbReference type="Pfam" id="PF03888">
    <property type="entry name" value="MucB_RseB"/>
    <property type="match status" value="1"/>
</dbReference>
<dbReference type="InterPro" id="IPR005588">
    <property type="entry name" value="MucB_RseB"/>
</dbReference>
<dbReference type="EMBL" id="JAJISC010000005">
    <property type="protein sequence ID" value="MCS2610101.1"/>
    <property type="molecule type" value="Genomic_DNA"/>
</dbReference>
<dbReference type="PANTHER" id="PTHR38782">
    <property type="match status" value="1"/>
</dbReference>
<dbReference type="InterPro" id="IPR038484">
    <property type="entry name" value="MucB/RseB_C_sf"/>
</dbReference>
<feature type="region of interest" description="Disordered" evidence="5">
    <location>
        <begin position="33"/>
        <end position="55"/>
    </location>
</feature>
<feature type="domain" description="MucB/RseB N-terminal" evidence="7">
    <location>
        <begin position="57"/>
        <end position="221"/>
    </location>
</feature>
<evidence type="ECO:0000259" key="7">
    <source>
        <dbReference type="Pfam" id="PF03888"/>
    </source>
</evidence>
<feature type="signal peptide" evidence="6">
    <location>
        <begin position="1"/>
        <end position="19"/>
    </location>
</feature>
<dbReference type="CDD" id="cd16327">
    <property type="entry name" value="RseB"/>
    <property type="match status" value="1"/>
</dbReference>
<dbReference type="InterPro" id="IPR033436">
    <property type="entry name" value="MucB/RseB_C"/>
</dbReference>
<evidence type="ECO:0000256" key="5">
    <source>
        <dbReference type="SAM" id="MobiDB-lite"/>
    </source>
</evidence>
<protein>
    <submittedName>
        <fullName evidence="9">MucB/RseB C-terminal domain-containing protein</fullName>
    </submittedName>
</protein>
<name>A0ABT2EEU8_9GAMM</name>
<sequence length="345" mass="37431">MTGALIATGLLGFSSVGLASSDLASPALVSSDQAQAAPSEQDRVDCSSVVAPDPSSPDEWLERNLWASHCYAFQARAVIIDAIGVRTLALSHRLQDGVRQQVVQNLDGPSVSVERHAQAARPAWLNTDDISSNAVGVDGDSSYTAVWAEHLARYYRIESEAESRVAGRDTIELDFYPLDNDRYTHEWSIDRSTGLLLKHVLKSATGEVLETFQVTQLQEPQRYDGDIRIEAMDAIPSYDWQANWLPDGFVEQPAVSATSQRAQQRSYSDGMTTISVFAEPVEEGSGLAPGVRQLGVSGVAVKRVTTGDQHWQLLAIGEVPLTTLERVLDAVQPTDGDDPVANAEL</sequence>
<comment type="similarity">
    <text evidence="2">Belongs to the RseB family.</text>
</comment>
<keyword evidence="10" id="KW-1185">Reference proteome</keyword>
<keyword evidence="3 6" id="KW-0732">Signal</keyword>